<comment type="subcellular location">
    <subcellularLocation>
        <location evidence="1">Cell envelope</location>
    </subcellularLocation>
</comment>
<keyword evidence="7" id="KW-1185">Reference proteome</keyword>
<feature type="domain" description="Periplasmic binding protein" evidence="5">
    <location>
        <begin position="85"/>
        <end position="341"/>
    </location>
</feature>
<keyword evidence="3" id="KW-0732">Signal</keyword>
<evidence type="ECO:0000313" key="6">
    <source>
        <dbReference type="EMBL" id="PIO99229.1"/>
    </source>
</evidence>
<dbReference type="PANTHER" id="PTHR46847:SF1">
    <property type="entry name" value="D-ALLOSE-BINDING PERIPLASMIC PROTEIN-RELATED"/>
    <property type="match status" value="1"/>
</dbReference>
<dbReference type="Pfam" id="PF13407">
    <property type="entry name" value="Peripla_BP_4"/>
    <property type="match status" value="1"/>
</dbReference>
<gene>
    <name evidence="6" type="ORF">CJ014_10230</name>
</gene>
<dbReference type="GO" id="GO:0030246">
    <property type="term" value="F:carbohydrate binding"/>
    <property type="evidence" value="ECO:0007669"/>
    <property type="project" value="UniProtKB-ARBA"/>
</dbReference>
<name>A0A2G9WX30_9HYPH</name>
<accession>A0A2G9WX30</accession>
<dbReference type="InterPro" id="IPR028082">
    <property type="entry name" value="Peripla_BP_I"/>
</dbReference>
<evidence type="ECO:0000256" key="3">
    <source>
        <dbReference type="ARBA" id="ARBA00022729"/>
    </source>
</evidence>
<dbReference type="GO" id="GO:0030313">
    <property type="term" value="C:cell envelope"/>
    <property type="evidence" value="ECO:0007669"/>
    <property type="project" value="UniProtKB-SubCell"/>
</dbReference>
<feature type="region of interest" description="Disordered" evidence="4">
    <location>
        <begin position="1"/>
        <end position="25"/>
    </location>
</feature>
<comment type="caution">
    <text evidence="6">The sequence shown here is derived from an EMBL/GenBank/DDBJ whole genome shotgun (WGS) entry which is preliminary data.</text>
</comment>
<reference evidence="6 7" key="1">
    <citation type="submission" date="2017-08" db="EMBL/GenBank/DDBJ databases">
        <title>Pleomorphomonas carboxidotrophicus sp. nov., a new mesophilic hydrogenogenic carboxidotroph.</title>
        <authorList>
            <person name="Esquivel-Elizondo S."/>
            <person name="Krajmalnik-Brown R."/>
            <person name="Maldonado J."/>
        </authorList>
    </citation>
    <scope>NUCLEOTIDE SEQUENCE [LARGE SCALE GENOMIC DNA]</scope>
    <source>
        <strain evidence="6 7">SVCO-16</strain>
    </source>
</reference>
<dbReference type="CDD" id="cd01536">
    <property type="entry name" value="PBP1_ABC_sugar_binding-like"/>
    <property type="match status" value="1"/>
</dbReference>
<evidence type="ECO:0000313" key="7">
    <source>
        <dbReference type="Proteomes" id="UP000231070"/>
    </source>
</evidence>
<dbReference type="PANTHER" id="PTHR46847">
    <property type="entry name" value="D-ALLOSE-BINDING PERIPLASMIC PROTEIN-RELATED"/>
    <property type="match status" value="1"/>
</dbReference>
<proteinExistence type="inferred from homology"/>
<evidence type="ECO:0000256" key="4">
    <source>
        <dbReference type="SAM" id="MobiDB-lite"/>
    </source>
</evidence>
<dbReference type="OrthoDB" id="9813037at2"/>
<feature type="compositionally biased region" description="Basic and acidic residues" evidence="4">
    <location>
        <begin position="10"/>
        <end position="25"/>
    </location>
</feature>
<organism evidence="6 7">
    <name type="scientific">Pleomorphomonas carboxyditropha</name>
    <dbReference type="NCBI Taxonomy" id="2023338"/>
    <lineage>
        <taxon>Bacteria</taxon>
        <taxon>Pseudomonadati</taxon>
        <taxon>Pseudomonadota</taxon>
        <taxon>Alphaproteobacteria</taxon>
        <taxon>Hyphomicrobiales</taxon>
        <taxon>Pleomorphomonadaceae</taxon>
        <taxon>Pleomorphomonas</taxon>
    </lineage>
</organism>
<dbReference type="Proteomes" id="UP000231070">
    <property type="component" value="Unassembled WGS sequence"/>
</dbReference>
<protein>
    <recommendedName>
        <fullName evidence="5">Periplasmic binding protein domain-containing protein</fullName>
    </recommendedName>
</protein>
<dbReference type="Gene3D" id="3.40.50.2300">
    <property type="match status" value="2"/>
</dbReference>
<comment type="similarity">
    <text evidence="2">Belongs to the bacterial solute-binding protein 2 family.</text>
</comment>
<dbReference type="InterPro" id="IPR025997">
    <property type="entry name" value="SBP_2_dom"/>
</dbReference>
<dbReference type="SUPFAM" id="SSF53822">
    <property type="entry name" value="Periplasmic binding protein-like I"/>
    <property type="match status" value="1"/>
</dbReference>
<evidence type="ECO:0000256" key="1">
    <source>
        <dbReference type="ARBA" id="ARBA00004196"/>
    </source>
</evidence>
<sequence>MDAGGVGHRNNAEQRTTGDRPWRRLSDRAELETLRPFNRLGQRGRIGGLEEKEMKVRKFVTTLLAASIIAGLGLSQAAAADKVKIGMVLKTVSSPYWQAMAAGAQAAAKENDAELVLLAPPTEDAVEQQINMFQDVLFQQPAVMIFSPTQPPAAVNIMEKAKAQKVPVVLVDTPMPPKFTDYVTFVGMDNVGIGKVGGEALAKVLKKGDKVLLLEGAPGNPTNTERCNGAEEVLKAAGMVIAARQPAYDDRERAYSVTQNVLQANPDIAGVFGADYTKQLAASRAFKQVGKGEVPIVGVYANDEVINAIAAGDLYASVHINSYDMGQLAVKTALDIVAGKEIPKNTYVNTVVVTKDNVQELIDQNAKFAQ</sequence>
<dbReference type="EMBL" id="NQVN01000005">
    <property type="protein sequence ID" value="PIO99229.1"/>
    <property type="molecule type" value="Genomic_DNA"/>
</dbReference>
<dbReference type="AlphaFoldDB" id="A0A2G9WX30"/>
<evidence type="ECO:0000256" key="2">
    <source>
        <dbReference type="ARBA" id="ARBA00007639"/>
    </source>
</evidence>
<evidence type="ECO:0000259" key="5">
    <source>
        <dbReference type="Pfam" id="PF13407"/>
    </source>
</evidence>